<dbReference type="InterPro" id="IPR010559">
    <property type="entry name" value="Sig_transdc_His_kin_internal"/>
</dbReference>
<keyword evidence="1" id="KW-1133">Transmembrane helix</keyword>
<keyword evidence="3" id="KW-0418">Kinase</keyword>
<feature type="transmembrane region" description="Helical" evidence="1">
    <location>
        <begin position="255"/>
        <end position="275"/>
    </location>
</feature>
<feature type="transmembrane region" description="Helical" evidence="1">
    <location>
        <begin position="100"/>
        <end position="120"/>
    </location>
</feature>
<gene>
    <name evidence="3" type="ORF">VB248_15825</name>
</gene>
<dbReference type="InterPro" id="IPR036890">
    <property type="entry name" value="HATPase_C_sf"/>
</dbReference>
<organism evidence="3 4">
    <name type="scientific">Arcicella rigui</name>
    <dbReference type="NCBI Taxonomy" id="797020"/>
    <lineage>
        <taxon>Bacteria</taxon>
        <taxon>Pseudomonadati</taxon>
        <taxon>Bacteroidota</taxon>
        <taxon>Cytophagia</taxon>
        <taxon>Cytophagales</taxon>
        <taxon>Flectobacillaceae</taxon>
        <taxon>Arcicella</taxon>
    </lineage>
</organism>
<evidence type="ECO:0000313" key="3">
    <source>
        <dbReference type="EMBL" id="MEA5140620.1"/>
    </source>
</evidence>
<feature type="transmembrane region" description="Helical" evidence="1">
    <location>
        <begin position="65"/>
        <end position="88"/>
    </location>
</feature>
<keyword evidence="1" id="KW-0472">Membrane</keyword>
<evidence type="ECO:0000313" key="4">
    <source>
        <dbReference type="Proteomes" id="UP001302949"/>
    </source>
</evidence>
<dbReference type="SUPFAM" id="SSF55874">
    <property type="entry name" value="ATPase domain of HSP90 chaperone/DNA topoisomerase II/histidine kinase"/>
    <property type="match status" value="1"/>
</dbReference>
<dbReference type="PANTHER" id="PTHR34220">
    <property type="entry name" value="SENSOR HISTIDINE KINASE YPDA"/>
    <property type="match status" value="1"/>
</dbReference>
<dbReference type="GO" id="GO:0016301">
    <property type="term" value="F:kinase activity"/>
    <property type="evidence" value="ECO:0007669"/>
    <property type="project" value="UniProtKB-KW"/>
</dbReference>
<dbReference type="Proteomes" id="UP001302949">
    <property type="component" value="Unassembled WGS sequence"/>
</dbReference>
<proteinExistence type="predicted"/>
<dbReference type="RefSeq" id="WP_323297773.1">
    <property type="nucleotide sequence ID" value="NZ_JAYFUM010000019.1"/>
</dbReference>
<keyword evidence="3" id="KW-0808">Transferase</keyword>
<evidence type="ECO:0000259" key="2">
    <source>
        <dbReference type="Pfam" id="PF06580"/>
    </source>
</evidence>
<feature type="transmembrane region" description="Helical" evidence="1">
    <location>
        <begin position="218"/>
        <end position="243"/>
    </location>
</feature>
<feature type="transmembrane region" description="Helical" evidence="1">
    <location>
        <begin position="146"/>
        <end position="165"/>
    </location>
</feature>
<comment type="caution">
    <text evidence="3">The sequence shown here is derived from an EMBL/GenBank/DDBJ whole genome shotgun (WGS) entry which is preliminary data.</text>
</comment>
<keyword evidence="1" id="KW-0812">Transmembrane</keyword>
<reference evidence="3 4" key="1">
    <citation type="submission" date="2023-12" db="EMBL/GenBank/DDBJ databases">
        <title>Novel species of the genus Arcicella isolated from rivers.</title>
        <authorList>
            <person name="Lu H."/>
        </authorList>
    </citation>
    <scope>NUCLEOTIDE SEQUENCE [LARGE SCALE GENOMIC DNA]</scope>
    <source>
        <strain evidence="3 4">KCTC 23307</strain>
    </source>
</reference>
<dbReference type="Gene3D" id="3.30.565.10">
    <property type="entry name" value="Histidine kinase-like ATPase, C-terminal domain"/>
    <property type="match status" value="1"/>
</dbReference>
<dbReference type="PANTHER" id="PTHR34220:SF7">
    <property type="entry name" value="SENSOR HISTIDINE KINASE YPDA"/>
    <property type="match status" value="1"/>
</dbReference>
<name>A0ABU5QCQ8_9BACT</name>
<protein>
    <submittedName>
        <fullName evidence="3">Histidine kinase</fullName>
    </submittedName>
</protein>
<feature type="transmembrane region" description="Helical" evidence="1">
    <location>
        <begin position="186"/>
        <end position="206"/>
    </location>
</feature>
<sequence length="516" mass="60404">MNAHEKFRPYEFIFILLAIIIYVVRRLIGIANDFDYDIGQRAEIVIPHEVIWADLASYDQIINNIFPTIAAAVLFTAAWAIFHFFVFPAIKQKSFDTTTIVLWVSVIVLALLGSFVYGYFKLYWRFRYDEQWNEIGFMVYSLYRKLHVLTNTIAVLILIAFYEVVAQLCYYSAELYEKQQEAKHKILSNFIWIVSVFGITFFSLFGKVANLIVGLNGLMVGIFQLLLITALHFFFFKIVIPYFAKINYSVQKELVVPFLGLFTYTLLSVILYLLWHKIASRGFFFGFFILPHLLGFATALVRWLFFEEKKQLLSKVFQKSAELDTLRSQINPHFLFNALNTLYAVALKEEAEKTSNGIQKLGDMMRFMLHENHQERIPLSKEIAYLENFIEIQQMRLDESHEIEIRVNIQQLDHEIYIAPMLLNPFVENAFKHGISFRKPSWIYITLTFDAQKLYFKVHNSLHPKNENDTEKQSGIGLENVQKRLELIYPQRHTLEIQQSEQDYFVSLTLSLGIGQ</sequence>
<dbReference type="Pfam" id="PF06580">
    <property type="entry name" value="His_kinase"/>
    <property type="match status" value="1"/>
</dbReference>
<feature type="transmembrane region" description="Helical" evidence="1">
    <location>
        <begin position="12"/>
        <end position="31"/>
    </location>
</feature>
<feature type="transmembrane region" description="Helical" evidence="1">
    <location>
        <begin position="281"/>
        <end position="305"/>
    </location>
</feature>
<dbReference type="InterPro" id="IPR050640">
    <property type="entry name" value="Bact_2-comp_sensor_kinase"/>
</dbReference>
<dbReference type="EMBL" id="JAYFUM010000019">
    <property type="protein sequence ID" value="MEA5140620.1"/>
    <property type="molecule type" value="Genomic_DNA"/>
</dbReference>
<accession>A0ABU5QCQ8</accession>
<keyword evidence="4" id="KW-1185">Reference proteome</keyword>
<evidence type="ECO:0000256" key="1">
    <source>
        <dbReference type="SAM" id="Phobius"/>
    </source>
</evidence>
<feature type="domain" description="Signal transduction histidine kinase internal region" evidence="2">
    <location>
        <begin position="321"/>
        <end position="399"/>
    </location>
</feature>